<evidence type="ECO:0000313" key="2">
    <source>
        <dbReference type="EMBL" id="RWS14791.1"/>
    </source>
</evidence>
<evidence type="ECO:0000313" key="3">
    <source>
        <dbReference type="Proteomes" id="UP000285301"/>
    </source>
</evidence>
<gene>
    <name evidence="2" type="ORF">B4U79_04896</name>
</gene>
<dbReference type="InterPro" id="IPR041899">
    <property type="entry name" value="MAGE_WH2"/>
</dbReference>
<proteinExistence type="predicted"/>
<dbReference type="Pfam" id="PF01454">
    <property type="entry name" value="MAGE"/>
    <property type="match status" value="1"/>
</dbReference>
<dbReference type="AlphaFoldDB" id="A0A3S3Q6D6"/>
<dbReference type="InterPro" id="IPR002190">
    <property type="entry name" value="MHD_dom"/>
</dbReference>
<protein>
    <submittedName>
        <fullName evidence="2">Melanoma-associated antigen D2-like protein</fullName>
    </submittedName>
</protein>
<comment type="caution">
    <text evidence="2">The sequence shown here is derived from an EMBL/GenBank/DDBJ whole genome shotgun (WGS) entry which is preliminary data.</text>
</comment>
<reference evidence="2 3" key="1">
    <citation type="journal article" date="2018" name="Gigascience">
        <title>Genomes of trombidid mites reveal novel predicted allergens and laterally-transferred genes associated with secondary metabolism.</title>
        <authorList>
            <person name="Dong X."/>
            <person name="Chaisiri K."/>
            <person name="Xia D."/>
            <person name="Armstrong S.D."/>
            <person name="Fang Y."/>
            <person name="Donnelly M.J."/>
            <person name="Kadowaki T."/>
            <person name="McGarry J.W."/>
            <person name="Darby A.C."/>
            <person name="Makepeace B.L."/>
        </authorList>
    </citation>
    <scope>NUCLEOTIDE SEQUENCE [LARGE SCALE GENOMIC DNA]</scope>
    <source>
        <strain evidence="2">UoL-WK</strain>
    </source>
</reference>
<organism evidence="2 3">
    <name type="scientific">Dinothrombium tinctorium</name>
    <dbReference type="NCBI Taxonomy" id="1965070"/>
    <lineage>
        <taxon>Eukaryota</taxon>
        <taxon>Metazoa</taxon>
        <taxon>Ecdysozoa</taxon>
        <taxon>Arthropoda</taxon>
        <taxon>Chelicerata</taxon>
        <taxon>Arachnida</taxon>
        <taxon>Acari</taxon>
        <taxon>Acariformes</taxon>
        <taxon>Trombidiformes</taxon>
        <taxon>Prostigmata</taxon>
        <taxon>Anystina</taxon>
        <taxon>Parasitengona</taxon>
        <taxon>Trombidioidea</taxon>
        <taxon>Trombidiidae</taxon>
        <taxon>Dinothrombium</taxon>
    </lineage>
</organism>
<dbReference type="STRING" id="1965070.A0A3S3Q6D6"/>
<feature type="non-terminal residue" evidence="2">
    <location>
        <position position="200"/>
    </location>
</feature>
<dbReference type="GO" id="GO:0005634">
    <property type="term" value="C:nucleus"/>
    <property type="evidence" value="ECO:0007669"/>
    <property type="project" value="TreeGrafter"/>
</dbReference>
<dbReference type="PANTHER" id="PTHR11736">
    <property type="entry name" value="MELANOMA-ASSOCIATED ANTIGEN MAGE ANTIGEN"/>
    <property type="match status" value="1"/>
</dbReference>
<dbReference type="InterPro" id="IPR037445">
    <property type="entry name" value="MAGE"/>
</dbReference>
<feature type="domain" description="MAGE" evidence="1">
    <location>
        <begin position="16"/>
        <end position="195"/>
    </location>
</feature>
<dbReference type="EMBL" id="NCKU01000620">
    <property type="protein sequence ID" value="RWS14791.1"/>
    <property type="molecule type" value="Genomic_DNA"/>
</dbReference>
<dbReference type="InterPro" id="IPR041898">
    <property type="entry name" value="MAGE_WH1"/>
</dbReference>
<keyword evidence="3" id="KW-1185">Reference proteome</keyword>
<sequence>MNKTIKKCLKILFDLDVTKHALRNDGKIAKEILEECDSILKHVFGYKLVAIPEKHQYILVNNIRVDDPKLIDRTPESYQTIGILLPVLAVIFMNNDELKEDEMWKFLAKLGCDVDIKTPINGLDLSIKELLINRWTRQLYLVHEKVPMSDPPEYVFRWGFRAHHEVDKMSILKFVCENYDGEMKPEMWKQQFKRATEMSQ</sequence>
<dbReference type="FunFam" id="1.10.10.1210:FF:000001">
    <property type="entry name" value="melanoma-associated antigen D1"/>
    <property type="match status" value="1"/>
</dbReference>
<evidence type="ECO:0000259" key="1">
    <source>
        <dbReference type="PROSITE" id="PS50838"/>
    </source>
</evidence>
<dbReference type="Proteomes" id="UP000285301">
    <property type="component" value="Unassembled WGS sequence"/>
</dbReference>
<dbReference type="Gene3D" id="1.10.10.1200">
    <property type="entry name" value="MAGE homology domain, winged helix WH1 motif"/>
    <property type="match status" value="1"/>
</dbReference>
<name>A0A3S3Q6D6_9ACAR</name>
<dbReference type="Gene3D" id="1.10.10.1210">
    <property type="entry name" value="MAGE homology domain, winged helix WH2 motif"/>
    <property type="match status" value="1"/>
</dbReference>
<dbReference type="SMART" id="SM01373">
    <property type="entry name" value="MAGE"/>
    <property type="match status" value="1"/>
</dbReference>
<dbReference type="PANTHER" id="PTHR11736:SF14">
    <property type="entry name" value="NSE3 HOMOLOG, SMC5-SMC6 COMPLEX COMPONENT"/>
    <property type="match status" value="1"/>
</dbReference>
<accession>A0A3S3Q6D6</accession>
<dbReference type="OrthoDB" id="205198at2759"/>
<dbReference type="PROSITE" id="PS50838">
    <property type="entry name" value="MAGE"/>
    <property type="match status" value="1"/>
</dbReference>